<dbReference type="EMBL" id="UGHY01000002">
    <property type="protein sequence ID" value="STP03078.1"/>
    <property type="molecule type" value="Genomic_DNA"/>
</dbReference>
<dbReference type="Proteomes" id="UP000254186">
    <property type="component" value="Unassembled WGS sequence"/>
</dbReference>
<organism evidence="1 2">
    <name type="scientific">Haemophilus parainfluenzae</name>
    <dbReference type="NCBI Taxonomy" id="729"/>
    <lineage>
        <taxon>Bacteria</taxon>
        <taxon>Pseudomonadati</taxon>
        <taxon>Pseudomonadota</taxon>
        <taxon>Gammaproteobacteria</taxon>
        <taxon>Pasteurellales</taxon>
        <taxon>Pasteurellaceae</taxon>
        <taxon>Haemophilus</taxon>
    </lineage>
</organism>
<proteinExistence type="predicted"/>
<evidence type="ECO:0000313" key="2">
    <source>
        <dbReference type="Proteomes" id="UP000254186"/>
    </source>
</evidence>
<dbReference type="AlphaFoldDB" id="A0A377JG08"/>
<name>A0A377JG08_HAEPA</name>
<reference evidence="1 2" key="1">
    <citation type="submission" date="2018-06" db="EMBL/GenBank/DDBJ databases">
        <authorList>
            <consortium name="Pathogen Informatics"/>
            <person name="Doyle S."/>
        </authorList>
    </citation>
    <scope>NUCLEOTIDE SEQUENCE [LARGE SCALE GENOMIC DNA]</scope>
    <source>
        <strain evidence="1 2">NCTC10672</strain>
    </source>
</reference>
<accession>A0A377JG08</accession>
<sequence length="34" mass="4026">MLVVYLLLCMLFSQITWANDSDLMLLDTYENQDI</sequence>
<gene>
    <name evidence="1" type="ORF">NCTC10672_00497</name>
</gene>
<protein>
    <submittedName>
        <fullName evidence="1">Uncharacterized protein</fullName>
    </submittedName>
</protein>
<evidence type="ECO:0000313" key="1">
    <source>
        <dbReference type="EMBL" id="STP03078.1"/>
    </source>
</evidence>